<proteinExistence type="predicted"/>
<organism evidence="2">
    <name type="scientific">Fulvimarina pelagi</name>
    <dbReference type="NCBI Taxonomy" id="217511"/>
    <lineage>
        <taxon>Bacteria</taxon>
        <taxon>Pseudomonadati</taxon>
        <taxon>Pseudomonadota</taxon>
        <taxon>Alphaproteobacteria</taxon>
        <taxon>Hyphomicrobiales</taxon>
        <taxon>Aurantimonadaceae</taxon>
        <taxon>Fulvimarina</taxon>
    </lineage>
</organism>
<name>A0A0P0Z9D8_9HYPH</name>
<reference evidence="2" key="1">
    <citation type="journal article" date="2015" name="Proc. Natl. Acad. Sci. U.S.A.">
        <title>Bacterial clade with the ribosomal RNA operon on a small plasmid rather than the chromosome.</title>
        <authorList>
            <person name="Anda M."/>
            <person name="Ohtsubo Y."/>
            <person name="Okubo T."/>
            <person name="Sugawara M."/>
            <person name="Nagata Y."/>
            <person name="Tsuda M."/>
            <person name="Minamisawa K."/>
            <person name="Mitsui H."/>
        </authorList>
    </citation>
    <scope>NUCLEOTIDE SEQUENCE</scope>
    <source>
        <strain evidence="2">DSM 15513</strain>
    </source>
</reference>
<dbReference type="AlphaFoldDB" id="A0A0P0Z9D8"/>
<feature type="signal peptide" evidence="1">
    <location>
        <begin position="1"/>
        <end position="21"/>
    </location>
</feature>
<dbReference type="RefSeq" id="WP_007065596.1">
    <property type="nucleotide sequence ID" value="NZ_BBWO01000017.1"/>
</dbReference>
<evidence type="ECO:0000256" key="1">
    <source>
        <dbReference type="SAM" id="SignalP"/>
    </source>
</evidence>
<accession>A0A0P0Z9D8</accession>
<keyword evidence="1" id="KW-0732">Signal</keyword>
<dbReference type="PROSITE" id="PS51257">
    <property type="entry name" value="PROKAR_LIPOPROTEIN"/>
    <property type="match status" value="1"/>
</dbReference>
<feature type="chain" id="PRO_5006058263" evidence="1">
    <location>
        <begin position="22"/>
        <end position="116"/>
    </location>
</feature>
<dbReference type="OrthoDB" id="8453064at2"/>
<dbReference type="EMBL" id="LC066397">
    <property type="protein sequence ID" value="BAT31064.1"/>
    <property type="molecule type" value="Genomic_DNA"/>
</dbReference>
<sequence>MICRRKTAVLLTIAGTLISLAGCSGTGEDNFSEGGTYGYPYEGRWDCEVETFSFTASSYDNGSQTFEVTEVQEGTDGSYTLFFGDGELITLSNISASQMGWYSHQTGDSFSCNRLT</sequence>
<protein>
    <submittedName>
        <fullName evidence="2">Uncharacterized protein</fullName>
    </submittedName>
</protein>
<evidence type="ECO:0000313" key="2">
    <source>
        <dbReference type="EMBL" id="BAT31064.1"/>
    </source>
</evidence>